<feature type="compositionally biased region" description="Basic residues" evidence="4">
    <location>
        <begin position="272"/>
        <end position="281"/>
    </location>
</feature>
<dbReference type="PANTHER" id="PTHR15321">
    <property type="entry name" value="TUMOR SUPPRESSOR P53-BINDING PROTEIN 1"/>
    <property type="match status" value="1"/>
</dbReference>
<feature type="compositionally biased region" description="Basic and acidic residues" evidence="4">
    <location>
        <begin position="230"/>
        <end position="239"/>
    </location>
</feature>
<dbReference type="PANTHER" id="PTHR15321:SF3">
    <property type="entry name" value="TP53-BINDING PROTEIN 1"/>
    <property type="match status" value="1"/>
</dbReference>
<dbReference type="AlphaFoldDB" id="A0A9P8YA38"/>
<evidence type="ECO:0000313" key="6">
    <source>
        <dbReference type="EMBL" id="KAH7033471.1"/>
    </source>
</evidence>
<dbReference type="GO" id="GO:0005634">
    <property type="term" value="C:nucleus"/>
    <property type="evidence" value="ECO:0007669"/>
    <property type="project" value="UniProtKB-SubCell"/>
</dbReference>
<evidence type="ECO:0000313" key="7">
    <source>
        <dbReference type="Proteomes" id="UP000756346"/>
    </source>
</evidence>
<evidence type="ECO:0000256" key="2">
    <source>
        <dbReference type="ARBA" id="ARBA00022763"/>
    </source>
</evidence>
<dbReference type="InterPro" id="IPR047249">
    <property type="entry name" value="BRCT_p53bp1-like_rpt1"/>
</dbReference>
<dbReference type="OrthoDB" id="129353at2759"/>
<feature type="compositionally biased region" description="Polar residues" evidence="4">
    <location>
        <begin position="488"/>
        <end position="503"/>
    </location>
</feature>
<feature type="region of interest" description="Disordered" evidence="4">
    <location>
        <begin position="903"/>
        <end position="946"/>
    </location>
</feature>
<dbReference type="GeneID" id="70183261"/>
<feature type="compositionally biased region" description="Basic and acidic residues" evidence="4">
    <location>
        <begin position="465"/>
        <end position="474"/>
    </location>
</feature>
<comment type="subcellular location">
    <subcellularLocation>
        <location evidence="1">Nucleus</location>
    </subcellularLocation>
</comment>
<comment type="caution">
    <text evidence="6">The sequence shown here is derived from an EMBL/GenBank/DDBJ whole genome shotgun (WGS) entry which is preliminary data.</text>
</comment>
<dbReference type="InterPro" id="IPR047252">
    <property type="entry name" value="TP53BP1-like"/>
</dbReference>
<name>A0A9P8YA38_9PEZI</name>
<accession>A0A9P8YA38</accession>
<dbReference type="Gene3D" id="3.40.50.10190">
    <property type="entry name" value="BRCT domain"/>
    <property type="match status" value="1"/>
</dbReference>
<dbReference type="InterPro" id="IPR001357">
    <property type="entry name" value="BRCT_dom"/>
</dbReference>
<dbReference type="InterPro" id="IPR036420">
    <property type="entry name" value="BRCT_dom_sf"/>
</dbReference>
<evidence type="ECO:0000259" key="5">
    <source>
        <dbReference type="PROSITE" id="PS50172"/>
    </source>
</evidence>
<organism evidence="6 7">
    <name type="scientific">Microdochium trichocladiopsis</name>
    <dbReference type="NCBI Taxonomy" id="1682393"/>
    <lineage>
        <taxon>Eukaryota</taxon>
        <taxon>Fungi</taxon>
        <taxon>Dikarya</taxon>
        <taxon>Ascomycota</taxon>
        <taxon>Pezizomycotina</taxon>
        <taxon>Sordariomycetes</taxon>
        <taxon>Xylariomycetidae</taxon>
        <taxon>Xylariales</taxon>
        <taxon>Microdochiaceae</taxon>
        <taxon>Microdochium</taxon>
    </lineage>
</organism>
<evidence type="ECO:0000256" key="3">
    <source>
        <dbReference type="ARBA" id="ARBA00023242"/>
    </source>
</evidence>
<keyword evidence="7" id="KW-1185">Reference proteome</keyword>
<dbReference type="EMBL" id="JAGTJQ010000004">
    <property type="protein sequence ID" value="KAH7033471.1"/>
    <property type="molecule type" value="Genomic_DNA"/>
</dbReference>
<feature type="compositionally biased region" description="Low complexity" evidence="4">
    <location>
        <begin position="591"/>
        <end position="606"/>
    </location>
</feature>
<feature type="compositionally biased region" description="Low complexity" evidence="4">
    <location>
        <begin position="519"/>
        <end position="547"/>
    </location>
</feature>
<feature type="region of interest" description="Disordered" evidence="4">
    <location>
        <begin position="1"/>
        <end position="100"/>
    </location>
</feature>
<dbReference type="GO" id="GO:0000077">
    <property type="term" value="P:DNA damage checkpoint signaling"/>
    <property type="evidence" value="ECO:0007669"/>
    <property type="project" value="TreeGrafter"/>
</dbReference>
<proteinExistence type="predicted"/>
<evidence type="ECO:0000256" key="1">
    <source>
        <dbReference type="ARBA" id="ARBA00004123"/>
    </source>
</evidence>
<dbReference type="SUPFAM" id="SSF52113">
    <property type="entry name" value="BRCT domain"/>
    <property type="match status" value="1"/>
</dbReference>
<reference evidence="6" key="1">
    <citation type="journal article" date="2021" name="Nat. Commun.">
        <title>Genetic determinants of endophytism in the Arabidopsis root mycobiome.</title>
        <authorList>
            <person name="Mesny F."/>
            <person name="Miyauchi S."/>
            <person name="Thiergart T."/>
            <person name="Pickel B."/>
            <person name="Atanasova L."/>
            <person name="Karlsson M."/>
            <person name="Huettel B."/>
            <person name="Barry K.W."/>
            <person name="Haridas S."/>
            <person name="Chen C."/>
            <person name="Bauer D."/>
            <person name="Andreopoulos W."/>
            <person name="Pangilinan J."/>
            <person name="LaButti K."/>
            <person name="Riley R."/>
            <person name="Lipzen A."/>
            <person name="Clum A."/>
            <person name="Drula E."/>
            <person name="Henrissat B."/>
            <person name="Kohler A."/>
            <person name="Grigoriev I.V."/>
            <person name="Martin F.M."/>
            <person name="Hacquard S."/>
        </authorList>
    </citation>
    <scope>NUCLEOTIDE SEQUENCE</scope>
    <source>
        <strain evidence="6">MPI-CAGE-CH-0230</strain>
    </source>
</reference>
<feature type="region of interest" description="Disordered" evidence="4">
    <location>
        <begin position="137"/>
        <end position="621"/>
    </location>
</feature>
<feature type="compositionally biased region" description="Polar residues" evidence="4">
    <location>
        <begin position="360"/>
        <end position="387"/>
    </location>
</feature>
<keyword evidence="3" id="KW-0539">Nucleus</keyword>
<sequence>MDFSQSPTQSNDGRSYDQYANDDTPDRGSDSPGHRTLHDNDTGAVRFEFGKDPDTQLDEGASFDQFEPVDSQPLTDWPPKTQVVEAGDGPGTSFSHHQDATGIAPETPAVVQGHNPFGGQANGSIMRPSQLFGQTQMTSVVKAASPTSSRPSPNIFNHNTISPNHAISSPLKDRGLRTSPTSHGAISSPPYLRPSSRAYELGTSQDDYQGLQDHERRVSPEPRPVPPKRNRLDPIEEYRSVSNFEMAKPGQNQSSDNEGSDSDSDLADAARQRRARLKRSKAEKSLQAITLPGVRNQALSRSSPKEHKSSNRSAQDAEDENVEVPSTNRAKSKNNLKLQERSPTLGHFASDQPGHESDSQETVADSQHLQGPSHTSSAAAQSAIDQPSSPPPRPLDLVSTQRETAAAADTIPETSPPGTAAAEYAKHRLGTKLPFPGSNSSVPSLPPLPSTEPPPSTAASGIEGQIRREAESARHVVISSPMPPGLRSSPTVILASSQRMVTRSSRRLEQINSPQTADLPPSSDASSRTSSLSSLSATPPRPSSATPNTEHEVHEPTDNVSSPAVAKVQRRGRPSSSAPRRNVKSYSFSPGSTTRASSRASRGSSTEVSTKSPARQRRKEVQTRVAANARKSLRQTSTAQLSLQESNASLAVAKDGIFHGMTFAVTFQSKQRHEDDDRFKARVSQNKALKDSIVREGGVVLSDGFDALFRLESFHSRSSSSTKAATSGSISLMTPEMGFTALIADEHSRKAKYIQALALGLPCLAPRWVTTCVAKKKLVDWSSYLLCAGQSSFLGDAIRSRNLPYYDPTTSKFSAVIEQRPKLLENTEVLVVLKRTTKEDNMPYLFLVQVLGATLTRVYTLDEARTLLLQRQAAGEPFDWVYVGDRLSDVDTILYGKPADAKEQVSGARKRKRPAKASGSNSVSTSMAQGTAEHFDDGGRPPKRVRTLNDELVVQSLILGRLIEEDEMPL</sequence>
<feature type="domain" description="BRCT" evidence="5">
    <location>
        <begin position="653"/>
        <end position="786"/>
    </location>
</feature>
<dbReference type="CDD" id="cd17745">
    <property type="entry name" value="BRCT_p53bp1_rpt1"/>
    <property type="match status" value="1"/>
</dbReference>
<feature type="compositionally biased region" description="Basic and acidic residues" evidence="4">
    <location>
        <begin position="24"/>
        <end position="41"/>
    </location>
</feature>
<dbReference type="PROSITE" id="PS50172">
    <property type="entry name" value="BRCT"/>
    <property type="match status" value="1"/>
</dbReference>
<dbReference type="GO" id="GO:0042393">
    <property type="term" value="F:histone binding"/>
    <property type="evidence" value="ECO:0007669"/>
    <property type="project" value="TreeGrafter"/>
</dbReference>
<feature type="compositionally biased region" description="Pro residues" evidence="4">
    <location>
        <begin position="444"/>
        <end position="456"/>
    </location>
</feature>
<gene>
    <name evidence="6" type="ORF">B0I36DRAFT_321523</name>
</gene>
<keyword evidence="2" id="KW-0227">DNA damage</keyword>
<feature type="compositionally biased region" description="Polar residues" evidence="4">
    <location>
        <begin position="137"/>
        <end position="167"/>
    </location>
</feature>
<feature type="compositionally biased region" description="Polar residues" evidence="4">
    <location>
        <begin position="324"/>
        <end position="337"/>
    </location>
</feature>
<evidence type="ECO:0000256" key="4">
    <source>
        <dbReference type="SAM" id="MobiDB-lite"/>
    </source>
</evidence>
<dbReference type="GO" id="GO:0045944">
    <property type="term" value="P:positive regulation of transcription by RNA polymerase II"/>
    <property type="evidence" value="ECO:0007669"/>
    <property type="project" value="TreeGrafter"/>
</dbReference>
<dbReference type="Proteomes" id="UP000756346">
    <property type="component" value="Unassembled WGS sequence"/>
</dbReference>
<protein>
    <recommendedName>
        <fullName evidence="5">BRCT domain-containing protein</fullName>
    </recommendedName>
</protein>
<feature type="compositionally biased region" description="Polar residues" evidence="4">
    <location>
        <begin position="1"/>
        <end position="13"/>
    </location>
</feature>
<dbReference type="RefSeq" id="XP_046014303.1">
    <property type="nucleotide sequence ID" value="XM_046153715.1"/>
</dbReference>
<feature type="compositionally biased region" description="Polar residues" evidence="4">
    <location>
        <begin position="918"/>
        <end position="929"/>
    </location>
</feature>